<dbReference type="AlphaFoldDB" id="A0A4V3BF92"/>
<feature type="active site" description="Proton donor" evidence="5">
    <location>
        <position position="13"/>
    </location>
</feature>
<evidence type="ECO:0000256" key="2">
    <source>
        <dbReference type="ARBA" id="ARBA00009589"/>
    </source>
</evidence>
<dbReference type="EMBL" id="SCWB01000001">
    <property type="protein sequence ID" value="TDM13126.1"/>
    <property type="molecule type" value="Genomic_DNA"/>
</dbReference>
<evidence type="ECO:0000313" key="6">
    <source>
        <dbReference type="EMBL" id="TDM13126.1"/>
    </source>
</evidence>
<dbReference type="Gene3D" id="3.40.50.1000">
    <property type="entry name" value="HAD superfamily/HAD-like"/>
    <property type="match status" value="1"/>
</dbReference>
<dbReference type="Pfam" id="PF06941">
    <property type="entry name" value="NT5C"/>
    <property type="match status" value="1"/>
</dbReference>
<comment type="caution">
    <text evidence="6">The sequence shown here is derived from an EMBL/GenBank/DDBJ whole genome shotgun (WGS) entry which is preliminary data.</text>
</comment>
<reference evidence="6 7" key="1">
    <citation type="submission" date="2019-01" db="EMBL/GenBank/DDBJ databases">
        <title>Draft genome sequences of the type strains of six Macrococcus species.</title>
        <authorList>
            <person name="Mazhar S."/>
            <person name="Altermann E."/>
            <person name="Hill C."/>
            <person name="Mcauliffe O."/>
        </authorList>
    </citation>
    <scope>NUCLEOTIDE SEQUENCE [LARGE SCALE GENOMIC DNA]</scope>
    <source>
        <strain evidence="6 7">CCM4815</strain>
    </source>
</reference>
<comment type="function">
    <text evidence="1">Dephosphorylates the 5' and 2'(3')-phosphates of deoxyribonucleotides.</text>
</comment>
<evidence type="ECO:0000313" key="7">
    <source>
        <dbReference type="Proteomes" id="UP000294802"/>
    </source>
</evidence>
<keyword evidence="3 4" id="KW-0378">Hydrolase</keyword>
<dbReference type="InterPro" id="IPR009206">
    <property type="entry name" value="Nucleotidase_putative"/>
</dbReference>
<organism evidence="6 7">
    <name type="scientific">Macrococcus lamae</name>
    <dbReference type="NCBI Taxonomy" id="198484"/>
    <lineage>
        <taxon>Bacteria</taxon>
        <taxon>Bacillati</taxon>
        <taxon>Bacillota</taxon>
        <taxon>Bacilli</taxon>
        <taxon>Bacillales</taxon>
        <taxon>Staphylococcaceae</taxon>
        <taxon>Macrococcus</taxon>
    </lineage>
</organism>
<keyword evidence="7" id="KW-1185">Reference proteome</keyword>
<dbReference type="EC" id="3.1.3.-" evidence="4"/>
<comment type="similarity">
    <text evidence="2 4">Belongs to the 5'(3')-deoxyribonucleotidase family.</text>
</comment>
<dbReference type="GO" id="GO:0009264">
    <property type="term" value="P:deoxyribonucleotide catabolic process"/>
    <property type="evidence" value="ECO:0007669"/>
    <property type="project" value="InterPro"/>
</dbReference>
<dbReference type="GO" id="GO:0008253">
    <property type="term" value="F:5'-nucleotidase activity"/>
    <property type="evidence" value="ECO:0007669"/>
    <property type="project" value="InterPro"/>
</dbReference>
<name>A0A4V3BF92_9STAP</name>
<dbReference type="InterPro" id="IPR052419">
    <property type="entry name" value="5_3-deoxyribonucleotidase-like"/>
</dbReference>
<dbReference type="PANTHER" id="PTHR35134">
    <property type="entry name" value="NUCLEOTIDASE YQFW-RELATED"/>
    <property type="match status" value="1"/>
</dbReference>
<dbReference type="SUPFAM" id="SSF56784">
    <property type="entry name" value="HAD-like"/>
    <property type="match status" value="1"/>
</dbReference>
<evidence type="ECO:0000256" key="1">
    <source>
        <dbReference type="ARBA" id="ARBA00003310"/>
    </source>
</evidence>
<protein>
    <recommendedName>
        <fullName evidence="4">Nucleotidase</fullName>
        <ecNumber evidence="4">3.1.3.-</ecNumber>
    </recommendedName>
</protein>
<evidence type="ECO:0000256" key="3">
    <source>
        <dbReference type="ARBA" id="ARBA00022801"/>
    </source>
</evidence>
<evidence type="ECO:0000256" key="4">
    <source>
        <dbReference type="PIRNR" id="PIRNR021362"/>
    </source>
</evidence>
<dbReference type="InterPro" id="IPR023214">
    <property type="entry name" value="HAD_sf"/>
</dbReference>
<evidence type="ECO:0000256" key="5">
    <source>
        <dbReference type="PIRSR" id="PIRSR610708-1"/>
    </source>
</evidence>
<gene>
    <name evidence="6" type="ORF">ERX29_00550</name>
</gene>
<dbReference type="PIRSF" id="PIRSF021362">
    <property type="entry name" value="UCP021362_HAD"/>
    <property type="match status" value="1"/>
</dbReference>
<dbReference type="PANTHER" id="PTHR35134:SF2">
    <property type="entry name" value="NUCLEOTIDASE YQFW-RELATED"/>
    <property type="match status" value="1"/>
</dbReference>
<dbReference type="InterPro" id="IPR010708">
    <property type="entry name" value="5'(3')-deoxyribonucleotidase"/>
</dbReference>
<feature type="active site" description="Nucleophile" evidence="5">
    <location>
        <position position="11"/>
    </location>
</feature>
<dbReference type="Proteomes" id="UP000294802">
    <property type="component" value="Unassembled WGS sequence"/>
</dbReference>
<accession>A0A4V3BF92</accession>
<dbReference type="InterPro" id="IPR036412">
    <property type="entry name" value="HAD-like_sf"/>
</dbReference>
<dbReference type="OrthoDB" id="2471595at2"/>
<proteinExistence type="inferred from homology"/>
<sequence length="190" mass="22253">MKAVRFRLGIDIDGTVTCPTALVPYLQKSFRKDLCYEDITAYDLGVVLNKTPEEMYDWFIANQEEIYINSPIAEGAAPILREWAKQHELYYISARYDYLGDITEQWFTSHDIPFHHIELTGSHDKIEAARRLNVDFFLEDKLDNAIDINQTLNIPVILFDTPYNQSELPNEVYRVKSWQEVNAVLKRYIK</sequence>